<evidence type="ECO:0000313" key="1">
    <source>
        <dbReference type="EMBL" id="RRT39723.1"/>
    </source>
</evidence>
<proteinExistence type="predicted"/>
<dbReference type="AlphaFoldDB" id="A0A426XJV2"/>
<evidence type="ECO:0000313" key="2">
    <source>
        <dbReference type="Proteomes" id="UP000287651"/>
    </source>
</evidence>
<dbReference type="EMBL" id="AMZH03019953">
    <property type="protein sequence ID" value="RRT39723.1"/>
    <property type="molecule type" value="Genomic_DNA"/>
</dbReference>
<comment type="caution">
    <text evidence="1">The sequence shown here is derived from an EMBL/GenBank/DDBJ whole genome shotgun (WGS) entry which is preliminary data.</text>
</comment>
<sequence>MTQKNTMIYSIKSKTSSDTGTCVDMSATNPHFPLADLLEIHLPDPKAYARTEVGKRSAHDEDLDITFRSGSKEYPCHDDALVISIRMGNAYVKRVMIDMGSSADILYFDIF</sequence>
<protein>
    <submittedName>
        <fullName evidence="1">Uncharacterized protein</fullName>
    </submittedName>
</protein>
<organism evidence="1 2">
    <name type="scientific">Ensete ventricosum</name>
    <name type="common">Abyssinian banana</name>
    <name type="synonym">Musa ensete</name>
    <dbReference type="NCBI Taxonomy" id="4639"/>
    <lineage>
        <taxon>Eukaryota</taxon>
        <taxon>Viridiplantae</taxon>
        <taxon>Streptophyta</taxon>
        <taxon>Embryophyta</taxon>
        <taxon>Tracheophyta</taxon>
        <taxon>Spermatophyta</taxon>
        <taxon>Magnoliopsida</taxon>
        <taxon>Liliopsida</taxon>
        <taxon>Zingiberales</taxon>
        <taxon>Musaceae</taxon>
        <taxon>Ensete</taxon>
    </lineage>
</organism>
<name>A0A426XJV2_ENSVE</name>
<dbReference type="Proteomes" id="UP000287651">
    <property type="component" value="Unassembled WGS sequence"/>
</dbReference>
<accession>A0A426XJV2</accession>
<reference evidence="1 2" key="1">
    <citation type="journal article" date="2014" name="Agronomy (Basel)">
        <title>A Draft Genome Sequence for Ensete ventricosum, the Drought-Tolerant Tree Against Hunger.</title>
        <authorList>
            <person name="Harrison J."/>
            <person name="Moore K.A."/>
            <person name="Paszkiewicz K."/>
            <person name="Jones T."/>
            <person name="Grant M."/>
            <person name="Ambacheew D."/>
            <person name="Muzemil S."/>
            <person name="Studholme D.J."/>
        </authorList>
    </citation>
    <scope>NUCLEOTIDE SEQUENCE [LARGE SCALE GENOMIC DNA]</scope>
</reference>
<gene>
    <name evidence="1" type="ORF">B296_00058939</name>
</gene>